<reference evidence="4 5" key="2">
    <citation type="journal article" date="2017" name="Genome Biol.">
        <title>New reference genome sequences of hot pepper reveal the massive evolution of plant disease-resistance genes by retroduplication.</title>
        <authorList>
            <person name="Kim S."/>
            <person name="Park J."/>
            <person name="Yeom S.I."/>
            <person name="Kim Y.M."/>
            <person name="Seo E."/>
            <person name="Kim K.T."/>
            <person name="Kim M.S."/>
            <person name="Lee J.M."/>
            <person name="Cheong K."/>
            <person name="Shin H.S."/>
            <person name="Kim S.B."/>
            <person name="Han K."/>
            <person name="Lee J."/>
            <person name="Park M."/>
            <person name="Lee H.A."/>
            <person name="Lee H.Y."/>
            <person name="Lee Y."/>
            <person name="Oh S."/>
            <person name="Lee J.H."/>
            <person name="Choi E."/>
            <person name="Choi E."/>
            <person name="Lee S.E."/>
            <person name="Jeon J."/>
            <person name="Kim H."/>
            <person name="Choi G."/>
            <person name="Song H."/>
            <person name="Lee J."/>
            <person name="Lee S.C."/>
            <person name="Kwon J.K."/>
            <person name="Lee H.Y."/>
            <person name="Koo N."/>
            <person name="Hong Y."/>
            <person name="Kim R.W."/>
            <person name="Kang W.H."/>
            <person name="Huh J.H."/>
            <person name="Kang B.C."/>
            <person name="Yang T.J."/>
            <person name="Lee Y.H."/>
            <person name="Bennetzen J.L."/>
            <person name="Choi D."/>
        </authorList>
    </citation>
    <scope>NUCLEOTIDE SEQUENCE [LARGE SCALE GENOMIC DNA]</scope>
    <source>
        <strain evidence="5">cv. CM334</strain>
    </source>
</reference>
<dbReference type="AlphaFoldDB" id="A0A2G2Y7T1"/>
<proteinExistence type="inferred from homology"/>
<protein>
    <submittedName>
        <fullName evidence="4">Uncharacterized protein</fullName>
    </submittedName>
</protein>
<dbReference type="GO" id="GO:0010215">
    <property type="term" value="P:cellulose microfibril organization"/>
    <property type="evidence" value="ECO:0007669"/>
    <property type="project" value="InterPro"/>
</dbReference>
<name>A0A2G2Y7T1_CAPAN</name>
<dbReference type="STRING" id="4072.A0A2G2Y7T1"/>
<reference evidence="4 5" key="1">
    <citation type="journal article" date="2014" name="Nat. Genet.">
        <title>Genome sequence of the hot pepper provides insights into the evolution of pungency in Capsicum species.</title>
        <authorList>
            <person name="Kim S."/>
            <person name="Park M."/>
            <person name="Yeom S.I."/>
            <person name="Kim Y.M."/>
            <person name="Lee J.M."/>
            <person name="Lee H.A."/>
            <person name="Seo E."/>
            <person name="Choi J."/>
            <person name="Cheong K."/>
            <person name="Kim K.T."/>
            <person name="Jung K."/>
            <person name="Lee G.W."/>
            <person name="Oh S.K."/>
            <person name="Bae C."/>
            <person name="Kim S.B."/>
            <person name="Lee H.Y."/>
            <person name="Kim S.Y."/>
            <person name="Kim M.S."/>
            <person name="Kang B.C."/>
            <person name="Jo Y.D."/>
            <person name="Yang H.B."/>
            <person name="Jeong H.J."/>
            <person name="Kang W.H."/>
            <person name="Kwon J.K."/>
            <person name="Shin C."/>
            <person name="Lim J.Y."/>
            <person name="Park J.H."/>
            <person name="Huh J.H."/>
            <person name="Kim J.S."/>
            <person name="Kim B.D."/>
            <person name="Cohen O."/>
            <person name="Paran I."/>
            <person name="Suh M.C."/>
            <person name="Lee S.B."/>
            <person name="Kim Y.K."/>
            <person name="Shin Y."/>
            <person name="Noh S.J."/>
            <person name="Park J."/>
            <person name="Seo Y.S."/>
            <person name="Kwon S.Y."/>
            <person name="Kim H.A."/>
            <person name="Park J.M."/>
            <person name="Kim H.J."/>
            <person name="Choi S.B."/>
            <person name="Bosland P.W."/>
            <person name="Reeves G."/>
            <person name="Jo S.H."/>
            <person name="Lee B.W."/>
            <person name="Cho H.T."/>
            <person name="Choi H.S."/>
            <person name="Lee M.S."/>
            <person name="Yu Y."/>
            <person name="Do Choi Y."/>
            <person name="Park B.S."/>
            <person name="van Deynze A."/>
            <person name="Ashrafi H."/>
            <person name="Hill T."/>
            <person name="Kim W.T."/>
            <person name="Pai H.S."/>
            <person name="Ahn H.K."/>
            <person name="Yeam I."/>
            <person name="Giovannoni J.J."/>
            <person name="Rose J.K."/>
            <person name="Sorensen I."/>
            <person name="Lee S.J."/>
            <person name="Kim R.W."/>
            <person name="Choi I.Y."/>
            <person name="Choi B.S."/>
            <person name="Lim J.S."/>
            <person name="Lee Y.H."/>
            <person name="Choi D."/>
        </authorList>
    </citation>
    <scope>NUCLEOTIDE SEQUENCE [LARGE SCALE GENOMIC DNA]</scope>
    <source>
        <strain evidence="5">cv. CM334</strain>
    </source>
</reference>
<comment type="similarity">
    <text evidence="1">Belongs to the COBRA family.</text>
</comment>
<dbReference type="InterPro" id="IPR027443">
    <property type="entry name" value="IPNS-like_sf"/>
</dbReference>
<dbReference type="SMR" id="A0A2G2Y7T1"/>
<dbReference type="PANTHER" id="PTHR31052:SF2">
    <property type="entry name" value="COBRA-LIKE PROTEIN 10"/>
    <property type="match status" value="1"/>
</dbReference>
<dbReference type="InterPro" id="IPR006918">
    <property type="entry name" value="COBRA_pln"/>
</dbReference>
<dbReference type="Gene3D" id="2.60.120.330">
    <property type="entry name" value="B-lactam Antibiotic, Isopenicillin N Synthase, Chain"/>
    <property type="match status" value="1"/>
</dbReference>
<dbReference type="PANTHER" id="PTHR31052">
    <property type="entry name" value="COBRA-LIKE PROTEIN 7"/>
    <property type="match status" value="1"/>
</dbReference>
<keyword evidence="3" id="KW-0325">Glycoprotein</keyword>
<accession>A0A2G2Y7T1</accession>
<sequence>MEEKKKFEQQEGDNEGYGQAFMVSVGQKLDWADILYMITLPTNLRKPHLFPKLPASLRNRTLSSPVLNAIEARSIFQMEVFKLPPDINRTTLNQPKNWKINDIMNLTYTCGPPVRVDPIGFLDPEGIGITTVATWQITCNITRPKPKQAKCCVSVSAYYAESVIPATLVPVDGVLLIS</sequence>
<comment type="caution">
    <text evidence="4">The sequence shown here is derived from an EMBL/GenBank/DDBJ whole genome shotgun (WGS) entry which is preliminary data.</text>
</comment>
<dbReference type="GO" id="GO:0016020">
    <property type="term" value="C:membrane"/>
    <property type="evidence" value="ECO:0007669"/>
    <property type="project" value="InterPro"/>
</dbReference>
<evidence type="ECO:0000313" key="4">
    <source>
        <dbReference type="EMBL" id="PHT65798.1"/>
    </source>
</evidence>
<dbReference type="Proteomes" id="UP000222542">
    <property type="component" value="Unassembled WGS sequence"/>
</dbReference>
<dbReference type="EMBL" id="AYRZ02000012">
    <property type="protein sequence ID" value="PHT65798.1"/>
    <property type="molecule type" value="Genomic_DNA"/>
</dbReference>
<organism evidence="4 5">
    <name type="scientific">Capsicum annuum</name>
    <name type="common">Capsicum pepper</name>
    <dbReference type="NCBI Taxonomy" id="4072"/>
    <lineage>
        <taxon>Eukaryota</taxon>
        <taxon>Viridiplantae</taxon>
        <taxon>Streptophyta</taxon>
        <taxon>Embryophyta</taxon>
        <taxon>Tracheophyta</taxon>
        <taxon>Spermatophyta</taxon>
        <taxon>Magnoliopsida</taxon>
        <taxon>eudicotyledons</taxon>
        <taxon>Gunneridae</taxon>
        <taxon>Pentapetalae</taxon>
        <taxon>asterids</taxon>
        <taxon>lamiids</taxon>
        <taxon>Solanales</taxon>
        <taxon>Solanaceae</taxon>
        <taxon>Solanoideae</taxon>
        <taxon>Capsiceae</taxon>
        <taxon>Capsicum</taxon>
    </lineage>
</organism>
<evidence type="ECO:0000313" key="5">
    <source>
        <dbReference type="Proteomes" id="UP000222542"/>
    </source>
</evidence>
<dbReference type="SUPFAM" id="SSF51197">
    <property type="entry name" value="Clavaminate synthase-like"/>
    <property type="match status" value="1"/>
</dbReference>
<gene>
    <name evidence="4" type="ORF">T459_30223</name>
</gene>
<evidence type="ECO:0000256" key="2">
    <source>
        <dbReference type="ARBA" id="ARBA00022729"/>
    </source>
</evidence>
<evidence type="ECO:0000256" key="1">
    <source>
        <dbReference type="ARBA" id="ARBA00005507"/>
    </source>
</evidence>
<evidence type="ECO:0000256" key="3">
    <source>
        <dbReference type="ARBA" id="ARBA00023180"/>
    </source>
</evidence>
<keyword evidence="5" id="KW-1185">Reference proteome</keyword>
<dbReference type="Gramene" id="PHT65798">
    <property type="protein sequence ID" value="PHT65798"/>
    <property type="gene ID" value="T459_30223"/>
</dbReference>
<keyword evidence="2" id="KW-0732">Signal</keyword>
<dbReference type="Pfam" id="PF04833">
    <property type="entry name" value="COBRA"/>
    <property type="match status" value="1"/>
</dbReference>